<name>D0LKP0_HALO1</name>
<keyword evidence="4" id="KW-0808">Transferase</keyword>
<evidence type="ECO:0000259" key="15">
    <source>
        <dbReference type="PROSITE" id="PS50110"/>
    </source>
</evidence>
<feature type="modified residue" description="Phosphohistidine" evidence="11">
    <location>
        <position position="817"/>
    </location>
</feature>
<dbReference type="CDD" id="cd17546">
    <property type="entry name" value="REC_hyHK_CKI1_RcsC-like"/>
    <property type="match status" value="2"/>
</dbReference>
<dbReference type="InterPro" id="IPR036641">
    <property type="entry name" value="HPT_dom_sf"/>
</dbReference>
<dbReference type="SMART" id="SM00448">
    <property type="entry name" value="REC"/>
    <property type="match status" value="2"/>
</dbReference>
<dbReference type="SUPFAM" id="SSF55874">
    <property type="entry name" value="ATPase domain of HSP90 chaperone/DNA topoisomerase II/histidine kinase"/>
    <property type="match status" value="1"/>
</dbReference>
<evidence type="ECO:0000256" key="13">
    <source>
        <dbReference type="SAM" id="Phobius"/>
    </source>
</evidence>
<proteinExistence type="predicted"/>
<keyword evidence="13" id="KW-1133">Transmembrane helix</keyword>
<dbReference type="PROSITE" id="PS50109">
    <property type="entry name" value="HIS_KIN"/>
    <property type="match status" value="1"/>
</dbReference>
<feature type="domain" description="Histidine kinase" evidence="14">
    <location>
        <begin position="221"/>
        <end position="442"/>
    </location>
</feature>
<dbReference type="CDD" id="cd00088">
    <property type="entry name" value="HPT"/>
    <property type="match status" value="1"/>
</dbReference>
<dbReference type="Pfam" id="PF00072">
    <property type="entry name" value="Response_reg"/>
    <property type="match status" value="2"/>
</dbReference>
<dbReference type="Gene3D" id="1.10.287.130">
    <property type="match status" value="1"/>
</dbReference>
<dbReference type="PROSITE" id="PS50110">
    <property type="entry name" value="RESPONSE_REGULATORY"/>
    <property type="match status" value="2"/>
</dbReference>
<dbReference type="Gene3D" id="3.40.50.2300">
    <property type="match status" value="2"/>
</dbReference>
<dbReference type="Gene3D" id="1.20.120.160">
    <property type="entry name" value="HPT domain"/>
    <property type="match status" value="1"/>
</dbReference>
<evidence type="ECO:0000256" key="4">
    <source>
        <dbReference type="ARBA" id="ARBA00022679"/>
    </source>
</evidence>
<dbReference type="InterPro" id="IPR005467">
    <property type="entry name" value="His_kinase_dom"/>
</dbReference>
<dbReference type="CDD" id="cd16922">
    <property type="entry name" value="HATPase_EvgS-ArcB-TorS-like"/>
    <property type="match status" value="1"/>
</dbReference>
<dbReference type="InterPro" id="IPR001789">
    <property type="entry name" value="Sig_transdc_resp-reg_receiver"/>
</dbReference>
<keyword evidence="5" id="KW-0547">Nucleotide-binding</keyword>
<evidence type="ECO:0000256" key="7">
    <source>
        <dbReference type="ARBA" id="ARBA00022840"/>
    </source>
</evidence>
<sequence length="876" mass="95044">MDRVLRRLRELRAEWQEYAPRSTRIPGAPDPENQLDLVQITSVIVAVSSVPVMALLWIMAGPRLGAWAAAASVAVIIGAFLAERGHRRISAVILVIVLNAAIPFIGGVLGPGMADALFPVLLCVPFVLLPFLRLRVVLLATAATMGIILLTAAPIWPTHWVTLSEGERYWLRLGIILSAGLFAVTTFALFFVNRVLVEKRLRRAVLSAEEASLAKSEFLANMSHEIRTPMNGVLGMLGLLLDTRLAAEQRDYAETARASAMTLLDIINDILDLSKVEAGQMAFEPVAFDLRSAIEDVFDQLAVLAAPKALELIVRYDPETPSRIVGDAGRIRQVLVNLVGNAIKFTQRGHVQLRATSEELDDGSVDLKLSVEDTGPGISESEREQIFDKFRQLDVSSTRVHGGTGLGLAICRALVHGMGGEIGLESRRGEGSTFWFSIPVERASEDVSTITYTTGPSYMPLRNMHVLVVDDHPLQCEALLEELRAADTHADAASSGRSAMIALRRAAAGDGKPFDIVLIDEDMPEMDALTLAHHIRADPTISGTVLVFLSTVQRRRGLTELADSGFQGYLRKPVHRSHLLDVLATVWERHLAPDSTSAPRGIVTRHSVRSDHTPSGNWRPLIASARVLVVEDNVVNQKVARRMLSHLGCRVDVAGNGREALQLIDQVPYDLVFMDVQMPEMDGFAATAAVRARPPTDGKRLPIIAMTARAMSGDRERCLAAGMDGYVSKPIVQEHLGEILLQYLGPGTSRVSHLEVEPSTMPLAPVDRSRLHEVSGGDPGIQQELVQLFVQTGEDLIATMEDAAAENDLEAVQRAAHTLKGASANLGAIRLQNLLGLIEASSSGDKLTAQLQAVRAAFQHTCSYLGSVVSADNLES</sequence>
<dbReference type="FunFam" id="1.10.287.130:FF:000002">
    <property type="entry name" value="Two-component osmosensing histidine kinase"/>
    <property type="match status" value="1"/>
</dbReference>
<evidence type="ECO:0000256" key="6">
    <source>
        <dbReference type="ARBA" id="ARBA00022777"/>
    </source>
</evidence>
<evidence type="ECO:0000256" key="12">
    <source>
        <dbReference type="PROSITE-ProRule" id="PRU00169"/>
    </source>
</evidence>
<evidence type="ECO:0000256" key="5">
    <source>
        <dbReference type="ARBA" id="ARBA00022741"/>
    </source>
</evidence>
<dbReference type="SMART" id="SM00387">
    <property type="entry name" value="HATPase_c"/>
    <property type="match status" value="1"/>
</dbReference>
<dbReference type="FunFam" id="3.30.565.10:FF:000010">
    <property type="entry name" value="Sensor histidine kinase RcsC"/>
    <property type="match status" value="1"/>
</dbReference>
<evidence type="ECO:0000256" key="2">
    <source>
        <dbReference type="ARBA" id="ARBA00012438"/>
    </source>
</evidence>
<keyword evidence="7" id="KW-0067">ATP-binding</keyword>
<dbReference type="InterPro" id="IPR003594">
    <property type="entry name" value="HATPase_dom"/>
</dbReference>
<dbReference type="InterPro" id="IPR004358">
    <property type="entry name" value="Sig_transdc_His_kin-like_C"/>
</dbReference>
<dbReference type="RefSeq" id="WP_012827696.1">
    <property type="nucleotide sequence ID" value="NC_013440.1"/>
</dbReference>
<evidence type="ECO:0000259" key="16">
    <source>
        <dbReference type="PROSITE" id="PS50894"/>
    </source>
</evidence>
<dbReference type="InterPro" id="IPR036890">
    <property type="entry name" value="HATPase_C_sf"/>
</dbReference>
<dbReference type="SUPFAM" id="SSF52172">
    <property type="entry name" value="CheY-like"/>
    <property type="match status" value="2"/>
</dbReference>
<organism evidence="17 18">
    <name type="scientific">Haliangium ochraceum (strain DSM 14365 / JCM 11303 / SMP-2)</name>
    <dbReference type="NCBI Taxonomy" id="502025"/>
    <lineage>
        <taxon>Bacteria</taxon>
        <taxon>Pseudomonadati</taxon>
        <taxon>Myxococcota</taxon>
        <taxon>Polyangia</taxon>
        <taxon>Haliangiales</taxon>
        <taxon>Kofleriaceae</taxon>
        <taxon>Haliangium</taxon>
    </lineage>
</organism>
<dbReference type="GO" id="GO:0005524">
    <property type="term" value="F:ATP binding"/>
    <property type="evidence" value="ECO:0007669"/>
    <property type="project" value="UniProtKB-KW"/>
</dbReference>
<dbReference type="InterPro" id="IPR008207">
    <property type="entry name" value="Sig_transdc_His_kin_Hpt_dom"/>
</dbReference>
<evidence type="ECO:0000256" key="9">
    <source>
        <dbReference type="ARBA" id="ARBA00064003"/>
    </source>
</evidence>
<dbReference type="GO" id="GO:0000155">
    <property type="term" value="F:phosphorelay sensor kinase activity"/>
    <property type="evidence" value="ECO:0007669"/>
    <property type="project" value="InterPro"/>
</dbReference>
<dbReference type="EMBL" id="CP001804">
    <property type="protein sequence ID" value="ACY15088.1"/>
    <property type="molecule type" value="Genomic_DNA"/>
</dbReference>
<dbReference type="Gene3D" id="3.30.565.10">
    <property type="entry name" value="Histidine kinase-like ATPase, C-terminal domain"/>
    <property type="match status" value="1"/>
</dbReference>
<dbReference type="GO" id="GO:0005886">
    <property type="term" value="C:plasma membrane"/>
    <property type="evidence" value="ECO:0007669"/>
    <property type="project" value="UniProtKB-SubCell"/>
</dbReference>
<reference evidence="17 18" key="1">
    <citation type="journal article" date="2010" name="Stand. Genomic Sci.">
        <title>Complete genome sequence of Haliangium ochraceum type strain (SMP-2).</title>
        <authorList>
            <consortium name="US DOE Joint Genome Institute (JGI-PGF)"/>
            <person name="Ivanova N."/>
            <person name="Daum C."/>
            <person name="Lang E."/>
            <person name="Abt B."/>
            <person name="Kopitz M."/>
            <person name="Saunders E."/>
            <person name="Lapidus A."/>
            <person name="Lucas S."/>
            <person name="Glavina Del Rio T."/>
            <person name="Nolan M."/>
            <person name="Tice H."/>
            <person name="Copeland A."/>
            <person name="Cheng J.F."/>
            <person name="Chen F."/>
            <person name="Bruce D."/>
            <person name="Goodwin L."/>
            <person name="Pitluck S."/>
            <person name="Mavromatis K."/>
            <person name="Pati A."/>
            <person name="Mikhailova N."/>
            <person name="Chen A."/>
            <person name="Palaniappan K."/>
            <person name="Land M."/>
            <person name="Hauser L."/>
            <person name="Chang Y.J."/>
            <person name="Jeffries C.D."/>
            <person name="Detter J.C."/>
            <person name="Brettin T."/>
            <person name="Rohde M."/>
            <person name="Goker M."/>
            <person name="Bristow J."/>
            <person name="Markowitz V."/>
            <person name="Eisen J.A."/>
            <person name="Hugenholtz P."/>
            <person name="Kyrpides N.C."/>
            <person name="Klenk H.P."/>
        </authorList>
    </citation>
    <scope>NUCLEOTIDE SEQUENCE [LARGE SCALE GENOMIC DNA]</scope>
    <source>
        <strain evidence="18">DSM 14365 / CIP 107738 / JCM 11303 / AJ 13395 / SMP-2</strain>
    </source>
</reference>
<dbReference type="eggNOG" id="COG2198">
    <property type="taxonomic scope" value="Bacteria"/>
</dbReference>
<feature type="transmembrane region" description="Helical" evidence="13">
    <location>
        <begin position="169"/>
        <end position="192"/>
    </location>
</feature>
<dbReference type="STRING" id="502025.Hoch_2554"/>
<feature type="transmembrane region" description="Helical" evidence="13">
    <location>
        <begin position="64"/>
        <end position="82"/>
    </location>
</feature>
<dbReference type="PANTHER" id="PTHR45339">
    <property type="entry name" value="HYBRID SIGNAL TRANSDUCTION HISTIDINE KINASE J"/>
    <property type="match status" value="1"/>
</dbReference>
<accession>D0LKP0</accession>
<dbReference type="HOGENOM" id="CLU_000445_104_18_7"/>
<dbReference type="SUPFAM" id="SSF47226">
    <property type="entry name" value="Histidine-containing phosphotransfer domain, HPT domain"/>
    <property type="match status" value="1"/>
</dbReference>
<dbReference type="PROSITE" id="PS50894">
    <property type="entry name" value="HPT"/>
    <property type="match status" value="1"/>
</dbReference>
<dbReference type="InterPro" id="IPR036097">
    <property type="entry name" value="HisK_dim/P_sf"/>
</dbReference>
<dbReference type="PANTHER" id="PTHR45339:SF5">
    <property type="entry name" value="HISTIDINE KINASE"/>
    <property type="match status" value="1"/>
</dbReference>
<dbReference type="SMART" id="SM00388">
    <property type="entry name" value="HisKA"/>
    <property type="match status" value="1"/>
</dbReference>
<dbReference type="InterPro" id="IPR003661">
    <property type="entry name" value="HisK_dim/P_dom"/>
</dbReference>
<keyword evidence="13" id="KW-0812">Transmembrane</keyword>
<dbReference type="InterPro" id="IPR011006">
    <property type="entry name" value="CheY-like_superfamily"/>
</dbReference>
<feature type="modified residue" description="4-aspartylphosphate" evidence="12">
    <location>
        <position position="675"/>
    </location>
</feature>
<keyword evidence="6 17" id="KW-0418">Kinase</keyword>
<feature type="domain" description="Response regulatory" evidence="15">
    <location>
        <begin position="626"/>
        <end position="744"/>
    </location>
</feature>
<dbReference type="SUPFAM" id="SSF47384">
    <property type="entry name" value="Homodimeric domain of signal transducing histidine kinase"/>
    <property type="match status" value="1"/>
</dbReference>
<evidence type="ECO:0000259" key="14">
    <source>
        <dbReference type="PROSITE" id="PS50109"/>
    </source>
</evidence>
<dbReference type="AlphaFoldDB" id="D0LKP0"/>
<evidence type="ECO:0000256" key="10">
    <source>
        <dbReference type="ARBA" id="ARBA00068150"/>
    </source>
</evidence>
<dbReference type="Pfam" id="PF00512">
    <property type="entry name" value="HisKA"/>
    <property type="match status" value="1"/>
</dbReference>
<dbReference type="Pfam" id="PF02518">
    <property type="entry name" value="HATPase_c"/>
    <property type="match status" value="1"/>
</dbReference>
<comment type="catalytic activity">
    <reaction evidence="1">
        <text>ATP + protein L-histidine = ADP + protein N-phospho-L-histidine.</text>
        <dbReference type="EC" id="2.7.13.3"/>
    </reaction>
</comment>
<feature type="transmembrane region" description="Helical" evidence="13">
    <location>
        <begin position="137"/>
        <end position="157"/>
    </location>
</feature>
<evidence type="ECO:0000256" key="3">
    <source>
        <dbReference type="ARBA" id="ARBA00022553"/>
    </source>
</evidence>
<gene>
    <name evidence="17" type="ordered locus">Hoch_2554</name>
</gene>
<protein>
    <recommendedName>
        <fullName evidence="10">Sensory/regulatory protein RpfC</fullName>
        <ecNumber evidence="2">2.7.13.3</ecNumber>
    </recommendedName>
</protein>
<evidence type="ECO:0000256" key="11">
    <source>
        <dbReference type="PROSITE-ProRule" id="PRU00110"/>
    </source>
</evidence>
<keyword evidence="13" id="KW-0472">Membrane</keyword>
<keyword evidence="3 12" id="KW-0597">Phosphoprotein</keyword>
<dbReference type="eggNOG" id="COG2205">
    <property type="taxonomic scope" value="Bacteria"/>
</dbReference>
<feature type="transmembrane region" description="Helical" evidence="13">
    <location>
        <begin position="89"/>
        <end position="110"/>
    </location>
</feature>
<dbReference type="Proteomes" id="UP000001880">
    <property type="component" value="Chromosome"/>
</dbReference>
<evidence type="ECO:0000256" key="1">
    <source>
        <dbReference type="ARBA" id="ARBA00000085"/>
    </source>
</evidence>
<dbReference type="KEGG" id="hoh:Hoch_2554"/>
<feature type="domain" description="Response regulatory" evidence="15">
    <location>
        <begin position="465"/>
        <end position="587"/>
    </location>
</feature>
<feature type="transmembrane region" description="Helical" evidence="13">
    <location>
        <begin position="37"/>
        <end position="58"/>
    </location>
</feature>
<dbReference type="Pfam" id="PF01627">
    <property type="entry name" value="Hpt"/>
    <property type="match status" value="1"/>
</dbReference>
<dbReference type="eggNOG" id="COG0784">
    <property type="taxonomic scope" value="Bacteria"/>
</dbReference>
<comment type="subunit">
    <text evidence="9">At low DSF concentrations, interacts with RpfF.</text>
</comment>
<dbReference type="EC" id="2.7.13.3" evidence="2"/>
<dbReference type="PRINTS" id="PR00344">
    <property type="entry name" value="BCTRLSENSOR"/>
</dbReference>
<feature type="modified residue" description="4-aspartylphosphate" evidence="12">
    <location>
        <position position="520"/>
    </location>
</feature>
<feature type="domain" description="HPt" evidence="16">
    <location>
        <begin position="778"/>
        <end position="868"/>
    </location>
</feature>
<evidence type="ECO:0000313" key="17">
    <source>
        <dbReference type="EMBL" id="ACY15088.1"/>
    </source>
</evidence>
<keyword evidence="18" id="KW-1185">Reference proteome</keyword>
<evidence type="ECO:0000256" key="8">
    <source>
        <dbReference type="ARBA" id="ARBA00023012"/>
    </source>
</evidence>
<dbReference type="CDD" id="cd00082">
    <property type="entry name" value="HisKA"/>
    <property type="match status" value="1"/>
</dbReference>
<evidence type="ECO:0000313" key="18">
    <source>
        <dbReference type="Proteomes" id="UP000001880"/>
    </source>
</evidence>
<keyword evidence="8" id="KW-0902">Two-component regulatory system</keyword>